<dbReference type="InterPro" id="IPR017998">
    <property type="entry name" value="Chaperone_TCP-1"/>
</dbReference>
<dbReference type="InterPro" id="IPR027413">
    <property type="entry name" value="GROEL-like_equatorial_sf"/>
</dbReference>
<dbReference type="GO" id="GO:0140662">
    <property type="term" value="F:ATP-dependent protein folding chaperone"/>
    <property type="evidence" value="ECO:0007669"/>
    <property type="project" value="InterPro"/>
</dbReference>
<keyword evidence="2 4" id="KW-0067">ATP-binding</keyword>
<evidence type="ECO:0000256" key="3">
    <source>
        <dbReference type="ARBA" id="ARBA00023186"/>
    </source>
</evidence>
<keyword evidence="1 4" id="KW-0547">Nucleotide-binding</keyword>
<evidence type="ECO:0000256" key="2">
    <source>
        <dbReference type="ARBA" id="ARBA00022840"/>
    </source>
</evidence>
<dbReference type="EnsemblPlants" id="OPUNC02G17730.1">
    <property type="protein sequence ID" value="OPUNC02G17730.1"/>
    <property type="gene ID" value="OPUNC02G17730"/>
</dbReference>
<dbReference type="SUPFAM" id="SSF48592">
    <property type="entry name" value="GroEL equatorial domain-like"/>
    <property type="match status" value="1"/>
</dbReference>
<organism evidence="5">
    <name type="scientific">Oryza punctata</name>
    <name type="common">Red rice</name>
    <dbReference type="NCBI Taxonomy" id="4537"/>
    <lineage>
        <taxon>Eukaryota</taxon>
        <taxon>Viridiplantae</taxon>
        <taxon>Streptophyta</taxon>
        <taxon>Embryophyta</taxon>
        <taxon>Tracheophyta</taxon>
        <taxon>Spermatophyta</taxon>
        <taxon>Magnoliopsida</taxon>
        <taxon>Liliopsida</taxon>
        <taxon>Poales</taxon>
        <taxon>Poaceae</taxon>
        <taxon>BOP clade</taxon>
        <taxon>Oryzoideae</taxon>
        <taxon>Oryzeae</taxon>
        <taxon>Oryzinae</taxon>
        <taxon>Oryza</taxon>
    </lineage>
</organism>
<dbReference type="eggNOG" id="KOG0358">
    <property type="taxonomic scope" value="Eukaryota"/>
</dbReference>
<dbReference type="InterPro" id="IPR002423">
    <property type="entry name" value="Cpn60/GroEL/TCP-1"/>
</dbReference>
<keyword evidence="3 4" id="KW-0143">Chaperone</keyword>
<dbReference type="HOGENOM" id="CLU_2889748_0_0_1"/>
<dbReference type="PRINTS" id="PR00304">
    <property type="entry name" value="TCOMPLEXTCP1"/>
</dbReference>
<dbReference type="STRING" id="4537.A0A0E0K0V4"/>
<evidence type="ECO:0000313" key="6">
    <source>
        <dbReference type="Proteomes" id="UP000026962"/>
    </source>
</evidence>
<dbReference type="Gene3D" id="1.10.560.10">
    <property type="entry name" value="GroEL-like equatorial domain"/>
    <property type="match status" value="1"/>
</dbReference>
<keyword evidence="6" id="KW-1185">Reference proteome</keyword>
<dbReference type="Gramene" id="OPUNC02G17730.1">
    <property type="protein sequence ID" value="OPUNC02G17730.1"/>
    <property type="gene ID" value="OPUNC02G17730"/>
</dbReference>
<dbReference type="GO" id="GO:0005524">
    <property type="term" value="F:ATP binding"/>
    <property type="evidence" value="ECO:0007669"/>
    <property type="project" value="UniProtKB-KW"/>
</dbReference>
<reference evidence="5" key="2">
    <citation type="submission" date="2018-05" db="EMBL/GenBank/DDBJ databases">
        <title>OpunRS2 (Oryza punctata Reference Sequence Version 2).</title>
        <authorList>
            <person name="Zhang J."/>
            <person name="Kudrna D."/>
            <person name="Lee S."/>
            <person name="Talag J."/>
            <person name="Welchert J."/>
            <person name="Wing R.A."/>
        </authorList>
    </citation>
    <scope>NUCLEOTIDE SEQUENCE [LARGE SCALE GENOMIC DNA]</scope>
</reference>
<comment type="similarity">
    <text evidence="4">Belongs to the TCP-1 chaperonin family.</text>
</comment>
<dbReference type="Pfam" id="PF00118">
    <property type="entry name" value="Cpn60_TCP1"/>
    <property type="match status" value="1"/>
</dbReference>
<evidence type="ECO:0000256" key="1">
    <source>
        <dbReference type="ARBA" id="ARBA00022741"/>
    </source>
</evidence>
<dbReference type="Proteomes" id="UP000026962">
    <property type="component" value="Chromosome 2"/>
</dbReference>
<evidence type="ECO:0000313" key="5">
    <source>
        <dbReference type="EnsemblPlants" id="OPUNC02G17730.1"/>
    </source>
</evidence>
<evidence type="ECO:0000256" key="4">
    <source>
        <dbReference type="RuleBase" id="RU004187"/>
    </source>
</evidence>
<dbReference type="PANTHER" id="PTHR11353">
    <property type="entry name" value="CHAPERONIN"/>
    <property type="match status" value="1"/>
</dbReference>
<accession>A0A0E0K0V4</accession>
<proteinExistence type="inferred from homology"/>
<sequence length="63" mass="6546">MATSRAPPEAVIITNDDATILSRMSLLQPATRMLADLSRSQDAVIGDCTPTVVVLAGSLLCCA</sequence>
<protein>
    <submittedName>
        <fullName evidence="5">Uncharacterized protein</fullName>
    </submittedName>
</protein>
<reference evidence="5" key="1">
    <citation type="submission" date="2015-04" db="UniProtKB">
        <authorList>
            <consortium name="EnsemblPlants"/>
        </authorList>
    </citation>
    <scope>IDENTIFICATION</scope>
</reference>
<dbReference type="AlphaFoldDB" id="A0A0E0K0V4"/>
<name>A0A0E0K0V4_ORYPU</name>